<proteinExistence type="predicted"/>
<reference evidence="1 2" key="1">
    <citation type="submission" date="2019-05" db="EMBL/GenBank/DDBJ databases">
        <title>Another draft genome of Portunus trituberculatus and its Hox gene families provides insights of decapod evolution.</title>
        <authorList>
            <person name="Jeong J.-H."/>
            <person name="Song I."/>
            <person name="Kim S."/>
            <person name="Choi T."/>
            <person name="Kim D."/>
            <person name="Ryu S."/>
            <person name="Kim W."/>
        </authorList>
    </citation>
    <scope>NUCLEOTIDE SEQUENCE [LARGE SCALE GENOMIC DNA]</scope>
    <source>
        <tissue evidence="1">Muscle</tissue>
    </source>
</reference>
<sequence length="46" mass="5556">MLLNGLHCLICVRLDHFLDIRKGLWRSENEWPQSSLFQPRHKILKL</sequence>
<keyword evidence="2" id="KW-1185">Reference proteome</keyword>
<accession>A0A5B7G9Z0</accession>
<dbReference type="EMBL" id="VSRR010012248">
    <property type="protein sequence ID" value="MPC54296.1"/>
    <property type="molecule type" value="Genomic_DNA"/>
</dbReference>
<dbReference type="Proteomes" id="UP000324222">
    <property type="component" value="Unassembled WGS sequence"/>
</dbReference>
<protein>
    <submittedName>
        <fullName evidence="1">Uncharacterized protein</fullName>
    </submittedName>
</protein>
<comment type="caution">
    <text evidence="1">The sequence shown here is derived from an EMBL/GenBank/DDBJ whole genome shotgun (WGS) entry which is preliminary data.</text>
</comment>
<organism evidence="1 2">
    <name type="scientific">Portunus trituberculatus</name>
    <name type="common">Swimming crab</name>
    <name type="synonym">Neptunus trituberculatus</name>
    <dbReference type="NCBI Taxonomy" id="210409"/>
    <lineage>
        <taxon>Eukaryota</taxon>
        <taxon>Metazoa</taxon>
        <taxon>Ecdysozoa</taxon>
        <taxon>Arthropoda</taxon>
        <taxon>Crustacea</taxon>
        <taxon>Multicrustacea</taxon>
        <taxon>Malacostraca</taxon>
        <taxon>Eumalacostraca</taxon>
        <taxon>Eucarida</taxon>
        <taxon>Decapoda</taxon>
        <taxon>Pleocyemata</taxon>
        <taxon>Brachyura</taxon>
        <taxon>Eubrachyura</taxon>
        <taxon>Portunoidea</taxon>
        <taxon>Portunidae</taxon>
        <taxon>Portuninae</taxon>
        <taxon>Portunus</taxon>
    </lineage>
</organism>
<evidence type="ECO:0000313" key="2">
    <source>
        <dbReference type="Proteomes" id="UP000324222"/>
    </source>
</evidence>
<dbReference type="AlphaFoldDB" id="A0A5B7G9Z0"/>
<evidence type="ECO:0000313" key="1">
    <source>
        <dbReference type="EMBL" id="MPC54296.1"/>
    </source>
</evidence>
<name>A0A5B7G9Z0_PORTR</name>
<gene>
    <name evidence="1" type="ORF">E2C01_048206</name>
</gene>